<keyword evidence="4" id="KW-1185">Reference proteome</keyword>
<dbReference type="OrthoDB" id="286404at2"/>
<dbReference type="PANTHER" id="PTHR43669:SF3">
    <property type="entry name" value="ALCOHOL DEHYDROGENASE, PUTATIVE (AFU_ORTHOLOGUE AFUA_3G03445)-RELATED"/>
    <property type="match status" value="1"/>
</dbReference>
<dbReference type="InterPro" id="IPR002347">
    <property type="entry name" value="SDR_fam"/>
</dbReference>
<gene>
    <name evidence="3" type="ORF">SAMN02983003_3692</name>
</gene>
<name>A0A1K2I295_9HYPH</name>
<keyword evidence="2" id="KW-0560">Oxidoreductase</keyword>
<organism evidence="3 4">
    <name type="scientific">Devosia enhydra</name>
    <dbReference type="NCBI Taxonomy" id="665118"/>
    <lineage>
        <taxon>Bacteria</taxon>
        <taxon>Pseudomonadati</taxon>
        <taxon>Pseudomonadota</taxon>
        <taxon>Alphaproteobacteria</taxon>
        <taxon>Hyphomicrobiales</taxon>
        <taxon>Devosiaceae</taxon>
        <taxon>Devosia</taxon>
    </lineage>
</organism>
<dbReference type="SUPFAM" id="SSF51735">
    <property type="entry name" value="NAD(P)-binding Rossmann-fold domains"/>
    <property type="match status" value="1"/>
</dbReference>
<dbReference type="Proteomes" id="UP000183447">
    <property type="component" value="Unassembled WGS sequence"/>
</dbReference>
<dbReference type="Pfam" id="PF13561">
    <property type="entry name" value="adh_short_C2"/>
    <property type="match status" value="1"/>
</dbReference>
<evidence type="ECO:0000313" key="3">
    <source>
        <dbReference type="EMBL" id="SFZ86510.1"/>
    </source>
</evidence>
<dbReference type="EMBL" id="FPKU01000003">
    <property type="protein sequence ID" value="SFZ86510.1"/>
    <property type="molecule type" value="Genomic_DNA"/>
</dbReference>
<dbReference type="STRING" id="665118.SAMN02983003_3692"/>
<dbReference type="InterPro" id="IPR036291">
    <property type="entry name" value="NAD(P)-bd_dom_sf"/>
</dbReference>
<sequence length="266" mass="27800">MTDPVAKPAGPAQLFDLTGQVALVTGASRGLGWAAAQALAAAGAHVILNGRTPEAVEEKRSLLAGWGFSAEALPFDTGDAKAAEAAFAIIAARHKRLDILYSNTASTVRKPFLELEEGEFQGVLDQSLLAGWRLSRLAAPLMAERHYGRIVFVSSINATIARPSISSYVTAKTALHGLVRGLCADLAPHGITVNALAPGYFLTDGNRPLRTAQPEFQQKISDRTPAGRWGDPASDIGAAALYLVSPAAAYTNGSVLTVDGGLTAQL</sequence>
<evidence type="ECO:0000313" key="4">
    <source>
        <dbReference type="Proteomes" id="UP000183447"/>
    </source>
</evidence>
<comment type="similarity">
    <text evidence="1">Belongs to the short-chain dehydrogenases/reductases (SDR) family.</text>
</comment>
<dbReference type="PANTHER" id="PTHR43669">
    <property type="entry name" value="5-KETO-D-GLUCONATE 5-REDUCTASE"/>
    <property type="match status" value="1"/>
</dbReference>
<proteinExistence type="inferred from homology"/>
<evidence type="ECO:0000256" key="1">
    <source>
        <dbReference type="ARBA" id="ARBA00006484"/>
    </source>
</evidence>
<dbReference type="PROSITE" id="PS00061">
    <property type="entry name" value="ADH_SHORT"/>
    <property type="match status" value="1"/>
</dbReference>
<protein>
    <submittedName>
        <fullName evidence="3">Gluconate 5-dehydrogenase</fullName>
    </submittedName>
</protein>
<dbReference type="AlphaFoldDB" id="A0A1K2I295"/>
<dbReference type="InterPro" id="IPR020904">
    <property type="entry name" value="Sc_DH/Rdtase_CS"/>
</dbReference>
<dbReference type="Gene3D" id="3.40.50.720">
    <property type="entry name" value="NAD(P)-binding Rossmann-like Domain"/>
    <property type="match status" value="1"/>
</dbReference>
<evidence type="ECO:0000256" key="2">
    <source>
        <dbReference type="ARBA" id="ARBA00023002"/>
    </source>
</evidence>
<dbReference type="GO" id="GO:0016491">
    <property type="term" value="F:oxidoreductase activity"/>
    <property type="evidence" value="ECO:0007669"/>
    <property type="project" value="UniProtKB-KW"/>
</dbReference>
<dbReference type="RefSeq" id="WP_072346116.1">
    <property type="nucleotide sequence ID" value="NZ_FPKU01000003.1"/>
</dbReference>
<dbReference type="FunFam" id="3.40.50.720:FF:000084">
    <property type="entry name" value="Short-chain dehydrogenase reductase"/>
    <property type="match status" value="1"/>
</dbReference>
<accession>A0A1K2I295</accession>
<reference evidence="3 4" key="1">
    <citation type="submission" date="2016-11" db="EMBL/GenBank/DDBJ databases">
        <authorList>
            <person name="Jaros S."/>
            <person name="Januszkiewicz K."/>
            <person name="Wedrychowicz H."/>
        </authorList>
    </citation>
    <scope>NUCLEOTIDE SEQUENCE [LARGE SCALE GENOMIC DNA]</scope>
    <source>
        <strain evidence="3 4">ATCC 23634</strain>
    </source>
</reference>
<dbReference type="PRINTS" id="PR00081">
    <property type="entry name" value="GDHRDH"/>
</dbReference>